<dbReference type="EMBL" id="CP046455">
    <property type="protein sequence ID" value="QGU07178.1"/>
    <property type="molecule type" value="Genomic_DNA"/>
</dbReference>
<organism evidence="2 3">
    <name type="scientific">Corynebacterium occultum</name>
    <dbReference type="NCBI Taxonomy" id="2675219"/>
    <lineage>
        <taxon>Bacteria</taxon>
        <taxon>Bacillati</taxon>
        <taxon>Actinomycetota</taxon>
        <taxon>Actinomycetes</taxon>
        <taxon>Mycobacteriales</taxon>
        <taxon>Corynebacteriaceae</taxon>
        <taxon>Corynebacterium</taxon>
    </lineage>
</organism>
<accession>A0A6B8WL87</accession>
<evidence type="ECO:0000313" key="3">
    <source>
        <dbReference type="Proteomes" id="UP000424462"/>
    </source>
</evidence>
<keyword evidence="1" id="KW-1133">Transmembrane helix</keyword>
<dbReference type="AlphaFoldDB" id="A0A6B8WL87"/>
<sequence length="151" mass="17236">MHNHGSDMKKWDVSPEEAKDILADISAINQAAEWKPSPGATALLALVFASLITAAVWELFFWMFGLLALLFLLLFLFRRQLINPYVRHRPWQPLGQENQGQQSKWWLTSGWSLWMPMTILLPAEPRWIGLIAGTLAGLHLYHGLKTVGDFR</sequence>
<gene>
    <name evidence="2" type="ORF">COCCU_06170</name>
</gene>
<dbReference type="KEGG" id="cok:COCCU_06170"/>
<protein>
    <submittedName>
        <fullName evidence="2">Uncharacterized protein</fullName>
    </submittedName>
</protein>
<keyword evidence="3" id="KW-1185">Reference proteome</keyword>
<reference evidence="2 3" key="1">
    <citation type="submission" date="2019-11" db="EMBL/GenBank/DDBJ databases">
        <title>Complete genome sequence of Corynebacterium kalinowskii 1959, a novel Corynebacterium species isolated from soil of a small paddock in Vilsendorf, Germany.</title>
        <authorList>
            <person name="Schaffert L."/>
            <person name="Ruwe M."/>
            <person name="Milse J."/>
            <person name="Hanuschka K."/>
            <person name="Ortseifen V."/>
            <person name="Droste J."/>
            <person name="Brandt D."/>
            <person name="Schlueter L."/>
            <person name="Kutter Y."/>
            <person name="Vinke S."/>
            <person name="Viehoefer P."/>
            <person name="Jacob L."/>
            <person name="Luebke N.-C."/>
            <person name="Schulte-Berndt E."/>
            <person name="Hain C."/>
            <person name="Linder M."/>
            <person name="Schmidt P."/>
            <person name="Wollenschlaeger L."/>
            <person name="Luttermann T."/>
            <person name="Thieme E."/>
            <person name="Hassa J."/>
            <person name="Haak M."/>
            <person name="Wittchen M."/>
            <person name="Mentz A."/>
            <person name="Persicke M."/>
            <person name="Busche T."/>
            <person name="Ruckert C."/>
        </authorList>
    </citation>
    <scope>NUCLEOTIDE SEQUENCE [LARGE SCALE GENOMIC DNA]</scope>
    <source>
        <strain evidence="2 3">2039</strain>
    </source>
</reference>
<name>A0A6B8WL87_9CORY</name>
<keyword evidence="1" id="KW-0472">Membrane</keyword>
<feature type="transmembrane region" description="Helical" evidence="1">
    <location>
        <begin position="44"/>
        <end position="77"/>
    </location>
</feature>
<keyword evidence="1" id="KW-0812">Transmembrane</keyword>
<proteinExistence type="predicted"/>
<dbReference type="Proteomes" id="UP000424462">
    <property type="component" value="Chromosome"/>
</dbReference>
<evidence type="ECO:0000256" key="1">
    <source>
        <dbReference type="SAM" id="Phobius"/>
    </source>
</evidence>
<evidence type="ECO:0000313" key="2">
    <source>
        <dbReference type="EMBL" id="QGU07178.1"/>
    </source>
</evidence>